<dbReference type="HOGENOM" id="CLU_031275_1_1_3"/>
<feature type="transmembrane region" description="Helical" evidence="6">
    <location>
        <begin position="263"/>
        <end position="280"/>
    </location>
</feature>
<dbReference type="AlphaFoldDB" id="E0UEW2"/>
<comment type="similarity">
    <text evidence="2">Belongs to the autoinducer-2 exporter (AI-2E) (TC 2.A.86) family.</text>
</comment>
<comment type="subcellular location">
    <subcellularLocation>
        <location evidence="1">Membrane</location>
        <topology evidence="1">Multi-pass membrane protein</topology>
    </subcellularLocation>
</comment>
<evidence type="ECO:0000313" key="7">
    <source>
        <dbReference type="EMBL" id="ADN13092.1"/>
    </source>
</evidence>
<feature type="transmembrane region" description="Helical" evidence="6">
    <location>
        <begin position="6"/>
        <end position="35"/>
    </location>
</feature>
<protein>
    <recommendedName>
        <fullName evidence="9">Permease</fullName>
    </recommendedName>
</protein>
<dbReference type="EMBL" id="CP002198">
    <property type="protein sequence ID" value="ADN13092.1"/>
    <property type="molecule type" value="Genomic_DNA"/>
</dbReference>
<keyword evidence="5 6" id="KW-0472">Membrane</keyword>
<evidence type="ECO:0000256" key="2">
    <source>
        <dbReference type="ARBA" id="ARBA00009773"/>
    </source>
</evidence>
<dbReference type="RefSeq" id="WP_013321199.1">
    <property type="nucleotide sequence ID" value="NC_014501.1"/>
</dbReference>
<feature type="transmembrane region" description="Helical" evidence="6">
    <location>
        <begin position="55"/>
        <end position="80"/>
    </location>
</feature>
<organism evidence="7 8">
    <name type="scientific">Gloeothece verrucosa (strain PCC 7822)</name>
    <name type="common">Cyanothece sp. (strain PCC 7822)</name>
    <dbReference type="NCBI Taxonomy" id="497965"/>
    <lineage>
        <taxon>Bacteria</taxon>
        <taxon>Bacillati</taxon>
        <taxon>Cyanobacteriota</taxon>
        <taxon>Cyanophyceae</taxon>
        <taxon>Oscillatoriophycideae</taxon>
        <taxon>Chroococcales</taxon>
        <taxon>Aphanothecaceae</taxon>
        <taxon>Gloeothece</taxon>
        <taxon>Gloeothece verrucosa</taxon>
    </lineage>
</organism>
<evidence type="ECO:0000256" key="4">
    <source>
        <dbReference type="ARBA" id="ARBA00022989"/>
    </source>
</evidence>
<accession>E0UEW2</accession>
<evidence type="ECO:0008006" key="9">
    <source>
        <dbReference type="Google" id="ProtNLM"/>
    </source>
</evidence>
<keyword evidence="3 6" id="KW-0812">Transmembrane</keyword>
<keyword evidence="8" id="KW-1185">Reference proteome</keyword>
<sequence>MNFGQWVGFILLVLCLYILWQIRQLLLLLFTALILAEALNILVTRLERWRIKRGIAVLFVLILLLTLLASMFWLIIPALIEQGQQLVKLVPDGIQQLITLIKSRAAQFDTNLINSLPTIKQIIEQLQPLVNQIANRGLNIFYSSLGNILSLLLLLALTLMLLSNPLPYRQGLIRLFPAFYRQRVDEILILCDQTLSRWLMVIMLHMSLMTILSWLGLLIFGIPLAFSQAILSGALAFIPNIGPVLAMIAPIAIALLEAASWKPWAVIILYSIIYIIIQRLDKQLLAAQVLREHICLLPGYTLLAQIFFASLFGFLGLLLALPLFIVSQIWIREALVKDILDRWKIS</sequence>
<keyword evidence="4 6" id="KW-1133">Transmembrane helix</keyword>
<name>E0UEW2_GLOV7</name>
<reference evidence="8" key="1">
    <citation type="journal article" date="2011" name="MBio">
        <title>Novel metabolic attributes of the genus Cyanothece, comprising a group of unicellular nitrogen-fixing Cyanobacteria.</title>
        <authorList>
            <person name="Bandyopadhyay A."/>
            <person name="Elvitigala T."/>
            <person name="Welsh E."/>
            <person name="Stockel J."/>
            <person name="Liberton M."/>
            <person name="Min H."/>
            <person name="Sherman L.A."/>
            <person name="Pakrasi H.B."/>
        </authorList>
    </citation>
    <scope>NUCLEOTIDE SEQUENCE [LARGE SCALE GENOMIC DNA]</scope>
    <source>
        <strain evidence="8">PCC 7822</strain>
    </source>
</reference>
<feature type="transmembrane region" description="Helical" evidence="6">
    <location>
        <begin position="198"/>
        <end position="222"/>
    </location>
</feature>
<dbReference type="GO" id="GO:0016020">
    <property type="term" value="C:membrane"/>
    <property type="evidence" value="ECO:0007669"/>
    <property type="project" value="UniProtKB-SubCell"/>
</dbReference>
<dbReference type="PANTHER" id="PTHR21716:SF62">
    <property type="entry name" value="TRANSPORT PROTEIN YDBI-RELATED"/>
    <property type="match status" value="1"/>
</dbReference>
<feature type="transmembrane region" description="Helical" evidence="6">
    <location>
        <begin position="140"/>
        <end position="162"/>
    </location>
</feature>
<dbReference type="KEGG" id="cyj:Cyan7822_1084"/>
<dbReference type="eggNOG" id="COG0628">
    <property type="taxonomic scope" value="Bacteria"/>
</dbReference>
<dbReference type="Proteomes" id="UP000008206">
    <property type="component" value="Chromosome"/>
</dbReference>
<dbReference type="PANTHER" id="PTHR21716">
    <property type="entry name" value="TRANSMEMBRANE PROTEIN"/>
    <property type="match status" value="1"/>
</dbReference>
<evidence type="ECO:0000256" key="5">
    <source>
        <dbReference type="ARBA" id="ARBA00023136"/>
    </source>
</evidence>
<dbReference type="OrthoDB" id="506451at2"/>
<dbReference type="STRING" id="497965.Cyan7822_1084"/>
<evidence type="ECO:0000256" key="3">
    <source>
        <dbReference type="ARBA" id="ARBA00022692"/>
    </source>
</evidence>
<dbReference type="InterPro" id="IPR002549">
    <property type="entry name" value="AI-2E-like"/>
</dbReference>
<proteinExistence type="inferred from homology"/>
<evidence type="ECO:0000256" key="1">
    <source>
        <dbReference type="ARBA" id="ARBA00004141"/>
    </source>
</evidence>
<dbReference type="Pfam" id="PF01594">
    <property type="entry name" value="AI-2E_transport"/>
    <property type="match status" value="1"/>
</dbReference>
<gene>
    <name evidence="7" type="ordered locus">Cyan7822_1084</name>
</gene>
<feature type="transmembrane region" description="Helical" evidence="6">
    <location>
        <begin position="300"/>
        <end position="325"/>
    </location>
</feature>
<dbReference type="GO" id="GO:0055085">
    <property type="term" value="P:transmembrane transport"/>
    <property type="evidence" value="ECO:0007669"/>
    <property type="project" value="TreeGrafter"/>
</dbReference>
<feature type="transmembrane region" description="Helical" evidence="6">
    <location>
        <begin position="234"/>
        <end position="256"/>
    </location>
</feature>
<evidence type="ECO:0000313" key="8">
    <source>
        <dbReference type="Proteomes" id="UP000008206"/>
    </source>
</evidence>
<evidence type="ECO:0000256" key="6">
    <source>
        <dbReference type="SAM" id="Phobius"/>
    </source>
</evidence>